<dbReference type="AlphaFoldDB" id="A0A8X6QC88"/>
<gene>
    <name evidence="1" type="ORF">NPIL_420961</name>
</gene>
<dbReference type="OrthoDB" id="6435530at2759"/>
<evidence type="ECO:0000313" key="2">
    <source>
        <dbReference type="Proteomes" id="UP000887013"/>
    </source>
</evidence>
<evidence type="ECO:0000313" key="1">
    <source>
        <dbReference type="EMBL" id="GFU17410.1"/>
    </source>
</evidence>
<accession>A0A8X6QC88</accession>
<organism evidence="1 2">
    <name type="scientific">Nephila pilipes</name>
    <name type="common">Giant wood spider</name>
    <name type="synonym">Nephila maculata</name>
    <dbReference type="NCBI Taxonomy" id="299642"/>
    <lineage>
        <taxon>Eukaryota</taxon>
        <taxon>Metazoa</taxon>
        <taxon>Ecdysozoa</taxon>
        <taxon>Arthropoda</taxon>
        <taxon>Chelicerata</taxon>
        <taxon>Arachnida</taxon>
        <taxon>Araneae</taxon>
        <taxon>Araneomorphae</taxon>
        <taxon>Entelegynae</taxon>
        <taxon>Araneoidea</taxon>
        <taxon>Nephilidae</taxon>
        <taxon>Nephila</taxon>
    </lineage>
</organism>
<sequence length="87" mass="9279">MKTSEIKITSISVFAHSRPVSKQDLGLKPLLPLLTENILPSGQAASIPAGNDLFKPRSQIMVGKMPVARAIKTLCQLSSVPLVSPSK</sequence>
<comment type="caution">
    <text evidence="1">The sequence shown here is derived from an EMBL/GenBank/DDBJ whole genome shotgun (WGS) entry which is preliminary data.</text>
</comment>
<dbReference type="EMBL" id="BMAW01126575">
    <property type="protein sequence ID" value="GFU17410.1"/>
    <property type="molecule type" value="Genomic_DNA"/>
</dbReference>
<protein>
    <submittedName>
        <fullName evidence="1">Uncharacterized protein</fullName>
    </submittedName>
</protein>
<proteinExistence type="predicted"/>
<name>A0A8X6QC88_NEPPI</name>
<keyword evidence="2" id="KW-1185">Reference proteome</keyword>
<dbReference type="Proteomes" id="UP000887013">
    <property type="component" value="Unassembled WGS sequence"/>
</dbReference>
<reference evidence="1" key="1">
    <citation type="submission" date="2020-08" db="EMBL/GenBank/DDBJ databases">
        <title>Multicomponent nature underlies the extraordinary mechanical properties of spider dragline silk.</title>
        <authorList>
            <person name="Kono N."/>
            <person name="Nakamura H."/>
            <person name="Mori M."/>
            <person name="Yoshida Y."/>
            <person name="Ohtoshi R."/>
            <person name="Malay A.D."/>
            <person name="Moran D.A.P."/>
            <person name="Tomita M."/>
            <person name="Numata K."/>
            <person name="Arakawa K."/>
        </authorList>
    </citation>
    <scope>NUCLEOTIDE SEQUENCE</scope>
</reference>